<gene>
    <name evidence="8" type="ORF">OUY22_30000</name>
</gene>
<evidence type="ECO:0000313" key="9">
    <source>
        <dbReference type="Proteomes" id="UP001144036"/>
    </source>
</evidence>
<sequence length="205" mass="21956">MIRAARKPADTSRPDTRQSSAAGTLWQRAVDAWTMVWRSGPLLALGSVALSVLSGIWPVGGAWLTKLLLDELSSPRRDEVVLVGLAAGLALLGLLTATLPHVERYLDAQLRRRLDLLARDELFGAVNRFAGLARFESPQFLDRLRLAEQTGQSAAAQIVLPAFSVLRTLISVVGFVVTLTLLSPVMTAVVLLAAVPAVLAEVALS</sequence>
<feature type="non-terminal residue" evidence="8">
    <location>
        <position position="205"/>
    </location>
</feature>
<dbReference type="Proteomes" id="UP001144036">
    <property type="component" value="Unassembled WGS sequence"/>
</dbReference>
<dbReference type="InterPro" id="IPR036640">
    <property type="entry name" value="ABC1_TM_sf"/>
</dbReference>
<evidence type="ECO:0000256" key="4">
    <source>
        <dbReference type="ARBA" id="ARBA00023136"/>
    </source>
</evidence>
<evidence type="ECO:0000256" key="3">
    <source>
        <dbReference type="ARBA" id="ARBA00022989"/>
    </source>
</evidence>
<protein>
    <submittedName>
        <fullName evidence="8">ABC transporter ATP-binding protein</fullName>
    </submittedName>
</protein>
<evidence type="ECO:0000256" key="2">
    <source>
        <dbReference type="ARBA" id="ARBA00022692"/>
    </source>
</evidence>
<evidence type="ECO:0000256" key="1">
    <source>
        <dbReference type="ARBA" id="ARBA00004651"/>
    </source>
</evidence>
<reference evidence="8" key="1">
    <citation type="submission" date="2022-11" db="EMBL/GenBank/DDBJ databases">
        <title>Nonomuraea corallina sp. nov., a new species of the genus Nonomuraea isolated from sea side sediment in Thai sea.</title>
        <authorList>
            <person name="Ngamcharungchit C."/>
            <person name="Matsumoto A."/>
            <person name="Suriyachadkun C."/>
            <person name="Panbangred W."/>
            <person name="Inahashi Y."/>
            <person name="Intra B."/>
        </authorList>
    </citation>
    <scope>NUCLEOTIDE SEQUENCE</scope>
    <source>
        <strain evidence="8">MCN248</strain>
    </source>
</reference>
<feature type="region of interest" description="Disordered" evidence="5">
    <location>
        <begin position="1"/>
        <end position="20"/>
    </location>
</feature>
<organism evidence="8 9">
    <name type="scientific">Nonomuraea corallina</name>
    <dbReference type="NCBI Taxonomy" id="2989783"/>
    <lineage>
        <taxon>Bacteria</taxon>
        <taxon>Bacillati</taxon>
        <taxon>Actinomycetota</taxon>
        <taxon>Actinomycetes</taxon>
        <taxon>Streptosporangiales</taxon>
        <taxon>Streptosporangiaceae</taxon>
        <taxon>Nonomuraea</taxon>
    </lineage>
</organism>
<feature type="transmembrane region" description="Helical" evidence="6">
    <location>
        <begin position="80"/>
        <end position="102"/>
    </location>
</feature>
<keyword evidence="8" id="KW-0547">Nucleotide-binding</keyword>
<keyword evidence="4 6" id="KW-0472">Membrane</keyword>
<keyword evidence="9" id="KW-1185">Reference proteome</keyword>
<dbReference type="Gene3D" id="1.20.1560.10">
    <property type="entry name" value="ABC transporter type 1, transmembrane domain"/>
    <property type="match status" value="1"/>
</dbReference>
<keyword evidence="8" id="KW-0067">ATP-binding</keyword>
<name>A0ABT4SL87_9ACTN</name>
<proteinExistence type="predicted"/>
<dbReference type="PROSITE" id="PS50929">
    <property type="entry name" value="ABC_TM1F"/>
    <property type="match status" value="1"/>
</dbReference>
<evidence type="ECO:0000256" key="5">
    <source>
        <dbReference type="SAM" id="MobiDB-lite"/>
    </source>
</evidence>
<feature type="transmembrane region" description="Helical" evidence="6">
    <location>
        <begin position="42"/>
        <end position="60"/>
    </location>
</feature>
<dbReference type="EMBL" id="JAPNNL010000169">
    <property type="protein sequence ID" value="MDA0637661.1"/>
    <property type="molecule type" value="Genomic_DNA"/>
</dbReference>
<dbReference type="InterPro" id="IPR011527">
    <property type="entry name" value="ABC1_TM_dom"/>
</dbReference>
<feature type="compositionally biased region" description="Basic and acidic residues" evidence="5">
    <location>
        <begin position="7"/>
        <end position="16"/>
    </location>
</feature>
<evidence type="ECO:0000256" key="6">
    <source>
        <dbReference type="SAM" id="Phobius"/>
    </source>
</evidence>
<keyword evidence="2 6" id="KW-0812">Transmembrane</keyword>
<feature type="domain" description="ABC transmembrane type-1" evidence="7">
    <location>
        <begin position="45"/>
        <end position="205"/>
    </location>
</feature>
<accession>A0ABT4SL87</accession>
<evidence type="ECO:0000259" key="7">
    <source>
        <dbReference type="PROSITE" id="PS50929"/>
    </source>
</evidence>
<keyword evidence="3 6" id="KW-1133">Transmembrane helix</keyword>
<comment type="caution">
    <text evidence="8">The sequence shown here is derived from an EMBL/GenBank/DDBJ whole genome shotgun (WGS) entry which is preliminary data.</text>
</comment>
<evidence type="ECO:0000313" key="8">
    <source>
        <dbReference type="EMBL" id="MDA0637661.1"/>
    </source>
</evidence>
<dbReference type="GO" id="GO:0005524">
    <property type="term" value="F:ATP binding"/>
    <property type="evidence" value="ECO:0007669"/>
    <property type="project" value="UniProtKB-KW"/>
</dbReference>
<comment type="subcellular location">
    <subcellularLocation>
        <location evidence="1">Cell membrane</location>
        <topology evidence="1">Multi-pass membrane protein</topology>
    </subcellularLocation>
</comment>
<dbReference type="SUPFAM" id="SSF90123">
    <property type="entry name" value="ABC transporter transmembrane region"/>
    <property type="match status" value="1"/>
</dbReference>